<feature type="signal peptide" evidence="1">
    <location>
        <begin position="1"/>
        <end position="21"/>
    </location>
</feature>
<organism evidence="2 3">
    <name type="scientific">Campylobacter gracilis RM3268</name>
    <dbReference type="NCBI Taxonomy" id="553220"/>
    <lineage>
        <taxon>Bacteria</taxon>
        <taxon>Pseudomonadati</taxon>
        <taxon>Campylobacterota</taxon>
        <taxon>Epsilonproteobacteria</taxon>
        <taxon>Campylobacterales</taxon>
        <taxon>Campylobacteraceae</taxon>
        <taxon>Campylobacter</taxon>
    </lineage>
</organism>
<feature type="chain" id="PRO_5002989918" description="Flagellar L-ring protein FlgH" evidence="1">
    <location>
        <begin position="22"/>
        <end position="210"/>
    </location>
</feature>
<dbReference type="EMBL" id="ACYG01000008">
    <property type="protein sequence ID" value="EEV18764.1"/>
    <property type="molecule type" value="Genomic_DNA"/>
</dbReference>
<dbReference type="STRING" id="824.CGRAC_0503"/>
<dbReference type="RefSeq" id="WP_005869391.1">
    <property type="nucleotide sequence ID" value="NZ_ACYG01000008.1"/>
</dbReference>
<evidence type="ECO:0000313" key="3">
    <source>
        <dbReference type="Proteomes" id="UP000005709"/>
    </source>
</evidence>
<keyword evidence="3" id="KW-1185">Reference proteome</keyword>
<dbReference type="InterPro" id="IPR014094">
    <property type="entry name" value="LpoB"/>
</dbReference>
<comment type="caution">
    <text evidence="2">The sequence shown here is derived from an EMBL/GenBank/DDBJ whole genome shotgun (WGS) entry which is preliminary data.</text>
</comment>
<reference evidence="2 3" key="1">
    <citation type="submission" date="2009-07" db="EMBL/GenBank/DDBJ databases">
        <authorList>
            <person name="Madupu R."/>
            <person name="Sebastian Y."/>
            <person name="Durkin A.S."/>
            <person name="Torralba M."/>
            <person name="Methe B."/>
            <person name="Sutton G.G."/>
            <person name="Strausberg R.L."/>
            <person name="Nelson K.E."/>
        </authorList>
    </citation>
    <scope>NUCLEOTIDE SEQUENCE [LARGE SCALE GENOMIC DNA]</scope>
    <source>
        <strain evidence="2 3">RM3268</strain>
    </source>
</reference>
<dbReference type="PROSITE" id="PS51257">
    <property type="entry name" value="PROKAR_LIPOPROTEIN"/>
    <property type="match status" value="1"/>
</dbReference>
<dbReference type="Pfam" id="PF13036">
    <property type="entry name" value="LpoB"/>
    <property type="match status" value="1"/>
</dbReference>
<accession>C8PEG9</accession>
<proteinExistence type="predicted"/>
<evidence type="ECO:0000256" key="1">
    <source>
        <dbReference type="SAM" id="SignalP"/>
    </source>
</evidence>
<keyword evidence="1" id="KW-0732">Signal</keyword>
<dbReference type="Gene3D" id="3.40.50.10610">
    <property type="entry name" value="ABC-type transport auxiliary lipoprotein component"/>
    <property type="match status" value="1"/>
</dbReference>
<dbReference type="AlphaFoldDB" id="C8PEG9"/>
<dbReference type="Proteomes" id="UP000005709">
    <property type="component" value="Unassembled WGS sequence"/>
</dbReference>
<protein>
    <recommendedName>
        <fullName evidence="4">Flagellar L-ring protein FlgH</fullName>
    </recommendedName>
</protein>
<name>C8PEG9_9BACT</name>
<sequence>MKNFKISFFAILLCALLAGCAALKGSKSTDNSALAGGIDHAGYSNAYLERIAGESIADLLSKRIVGKRGGRFSVVGIEPLDGTNAHGVDAEFLSKKIRISLLHSGKAVVTDAPSKDELVFSNDGVSRGYHAVESGSIYAPDYILVGKILPQSPAAANDGKAGSKKAKSLNSAAKNSTAQASEGLLLELSMIDTRNNKSVWKYKKALQKQI</sequence>
<evidence type="ECO:0008006" key="4">
    <source>
        <dbReference type="Google" id="ProtNLM"/>
    </source>
</evidence>
<gene>
    <name evidence="2" type="ORF">CAMGR0001_1870</name>
</gene>
<evidence type="ECO:0000313" key="2">
    <source>
        <dbReference type="EMBL" id="EEV18764.1"/>
    </source>
</evidence>